<proteinExistence type="predicted"/>
<reference evidence="1" key="1">
    <citation type="submission" date="2020-04" db="EMBL/GenBank/DDBJ databases">
        <authorList>
            <person name="Chiriac C."/>
            <person name="Salcher M."/>
            <person name="Ghai R."/>
            <person name="Kavagutti S V."/>
        </authorList>
    </citation>
    <scope>NUCLEOTIDE SEQUENCE</scope>
</reference>
<accession>A0A6J5KX64</accession>
<evidence type="ECO:0000313" key="1">
    <source>
        <dbReference type="EMBL" id="CAB4127024.1"/>
    </source>
</evidence>
<sequence>MDRLIKKIEMYKESNDACFDFANSKTSTIEKVMDMAFLIGKMKGQLNTIQIELEVLKYKNKQS</sequence>
<dbReference type="EMBL" id="LR796200">
    <property type="protein sequence ID" value="CAB4127024.1"/>
    <property type="molecule type" value="Genomic_DNA"/>
</dbReference>
<gene>
    <name evidence="1" type="ORF">UFOVP87_36</name>
</gene>
<protein>
    <recommendedName>
        <fullName evidence="2">Phage protein</fullName>
    </recommendedName>
</protein>
<organism evidence="1">
    <name type="scientific">uncultured Caudovirales phage</name>
    <dbReference type="NCBI Taxonomy" id="2100421"/>
    <lineage>
        <taxon>Viruses</taxon>
        <taxon>Duplodnaviria</taxon>
        <taxon>Heunggongvirae</taxon>
        <taxon>Uroviricota</taxon>
        <taxon>Caudoviricetes</taxon>
        <taxon>Peduoviridae</taxon>
        <taxon>Maltschvirus</taxon>
        <taxon>Maltschvirus maltsch</taxon>
    </lineage>
</organism>
<evidence type="ECO:0008006" key="2">
    <source>
        <dbReference type="Google" id="ProtNLM"/>
    </source>
</evidence>
<name>A0A6J5KX64_9CAUD</name>